<protein>
    <submittedName>
        <fullName evidence="1">Polyketide cyclase</fullName>
    </submittedName>
</protein>
<dbReference type="Proteomes" id="UP000028705">
    <property type="component" value="Unassembled WGS sequence"/>
</dbReference>
<proteinExistence type="predicted"/>
<organism evidence="1 2">
    <name type="scientific">Chryseobacterium soli</name>
    <dbReference type="NCBI Taxonomy" id="445961"/>
    <lineage>
        <taxon>Bacteria</taxon>
        <taxon>Pseudomonadati</taxon>
        <taxon>Bacteroidota</taxon>
        <taxon>Flavobacteriia</taxon>
        <taxon>Flavobacteriales</taxon>
        <taxon>Weeksellaceae</taxon>
        <taxon>Chryseobacterium group</taxon>
        <taxon>Chryseobacterium</taxon>
    </lineage>
</organism>
<dbReference type="RefSeq" id="WP_034710984.1">
    <property type="nucleotide sequence ID" value="NZ_JPRH01000003.1"/>
</dbReference>
<dbReference type="STRING" id="445961.IW15_10375"/>
<dbReference type="InterPro" id="IPR019587">
    <property type="entry name" value="Polyketide_cyclase/dehydratase"/>
</dbReference>
<dbReference type="SUPFAM" id="SSF55961">
    <property type="entry name" value="Bet v1-like"/>
    <property type="match status" value="1"/>
</dbReference>
<evidence type="ECO:0000313" key="1">
    <source>
        <dbReference type="EMBL" id="KFF13153.1"/>
    </source>
</evidence>
<dbReference type="PANTHER" id="PTHR36166">
    <property type="entry name" value="CHROMOSOME 9, WHOLE GENOME SHOTGUN SEQUENCE"/>
    <property type="match status" value="1"/>
</dbReference>
<dbReference type="eggNOG" id="COG4891">
    <property type="taxonomic scope" value="Bacteria"/>
</dbReference>
<gene>
    <name evidence="1" type="ORF">IW15_10375</name>
</gene>
<keyword evidence="2" id="KW-1185">Reference proteome</keyword>
<dbReference type="AlphaFoldDB" id="A0A086A8Y9"/>
<name>A0A086A8Y9_9FLAO</name>
<dbReference type="Gene3D" id="3.30.530.20">
    <property type="match status" value="1"/>
</dbReference>
<sequence length="145" mass="16308">MAKKIETQIIINAAPQKVWEILTDFNNYPNWNPFIKSIAGLINIGSTLKVTIEPEEGKGMTFKPLIQSSVKNKELSWLGNLLFKGIFDGKHKFQLIDNGNGTTTFIQSEEFSGILVSFINLDKTAEGFNKMNKSLKEQAEKKTII</sequence>
<dbReference type="Pfam" id="PF10604">
    <property type="entry name" value="Polyketide_cyc2"/>
    <property type="match status" value="1"/>
</dbReference>
<dbReference type="EMBL" id="JPRH01000003">
    <property type="protein sequence ID" value="KFF13153.1"/>
    <property type="molecule type" value="Genomic_DNA"/>
</dbReference>
<dbReference type="PANTHER" id="PTHR36166:SF1">
    <property type="entry name" value="SRPBCC DOMAIN-CONTAINING PROTEIN"/>
    <property type="match status" value="1"/>
</dbReference>
<dbReference type="OrthoDB" id="191189at2"/>
<accession>A0A086A8Y9</accession>
<evidence type="ECO:0000313" key="2">
    <source>
        <dbReference type="Proteomes" id="UP000028705"/>
    </source>
</evidence>
<dbReference type="CDD" id="cd07822">
    <property type="entry name" value="SRPBCC_4"/>
    <property type="match status" value="1"/>
</dbReference>
<comment type="caution">
    <text evidence="1">The sequence shown here is derived from an EMBL/GenBank/DDBJ whole genome shotgun (WGS) entry which is preliminary data.</text>
</comment>
<reference evidence="1 2" key="1">
    <citation type="submission" date="2014-07" db="EMBL/GenBank/DDBJ databases">
        <title>Genome of Chryseobacterium soli DSM 19298.</title>
        <authorList>
            <person name="Stropko S.J."/>
            <person name="Pipes S.E."/>
            <person name="Newman J."/>
        </authorList>
    </citation>
    <scope>NUCLEOTIDE SEQUENCE [LARGE SCALE GENOMIC DNA]</scope>
    <source>
        <strain evidence="1 2">DSM 19298</strain>
    </source>
</reference>
<dbReference type="InterPro" id="IPR023393">
    <property type="entry name" value="START-like_dom_sf"/>
</dbReference>